<dbReference type="AlphaFoldDB" id="A0A7Y9FH22"/>
<evidence type="ECO:0000313" key="6">
    <source>
        <dbReference type="Proteomes" id="UP000577956"/>
    </source>
</evidence>
<dbReference type="RefSeq" id="WP_140459565.1">
    <property type="nucleotide sequence ID" value="NZ_BAABFI010000009.1"/>
</dbReference>
<evidence type="ECO:0000259" key="3">
    <source>
        <dbReference type="SMART" id="SM00899"/>
    </source>
</evidence>
<evidence type="ECO:0000313" key="4">
    <source>
        <dbReference type="EMBL" id="GIG32110.1"/>
    </source>
</evidence>
<keyword evidence="1" id="KW-0408">Iron</keyword>
<organism evidence="5 6">
    <name type="scientific">Cellulomonas oligotrophica</name>
    <dbReference type="NCBI Taxonomy" id="931536"/>
    <lineage>
        <taxon>Bacteria</taxon>
        <taxon>Bacillati</taxon>
        <taxon>Actinomycetota</taxon>
        <taxon>Actinomycetes</taxon>
        <taxon>Micrococcales</taxon>
        <taxon>Cellulomonadaceae</taxon>
        <taxon>Cellulomonas</taxon>
    </lineage>
</organism>
<protein>
    <submittedName>
        <fullName evidence="5">Ferrous iron transport protein A</fullName>
    </submittedName>
</protein>
<sequence length="91" mass="9265">MDLCTCGPGADARVVSVDLDDAVRHRMHELGLRPGARVRVVQRTVAGGLVVALGADRFGLDAATARRVEVEAAQPAAAPSTTPSSATGDAS</sequence>
<accession>A0A7Y9FH22</accession>
<proteinExistence type="predicted"/>
<feature type="region of interest" description="Disordered" evidence="2">
    <location>
        <begin position="71"/>
        <end position="91"/>
    </location>
</feature>
<dbReference type="Proteomes" id="UP000618382">
    <property type="component" value="Unassembled WGS sequence"/>
</dbReference>
<dbReference type="Gene3D" id="2.30.30.90">
    <property type="match status" value="1"/>
</dbReference>
<dbReference type="GO" id="GO:0046914">
    <property type="term" value="F:transition metal ion binding"/>
    <property type="evidence" value="ECO:0007669"/>
    <property type="project" value="InterPro"/>
</dbReference>
<evidence type="ECO:0000256" key="2">
    <source>
        <dbReference type="SAM" id="MobiDB-lite"/>
    </source>
</evidence>
<dbReference type="EMBL" id="JACCBK010000001">
    <property type="protein sequence ID" value="NYD87104.1"/>
    <property type="molecule type" value="Genomic_DNA"/>
</dbReference>
<comment type="caution">
    <text evidence="5">The sequence shown here is derived from an EMBL/GenBank/DDBJ whole genome shotgun (WGS) entry which is preliminary data.</text>
</comment>
<dbReference type="Proteomes" id="UP000577956">
    <property type="component" value="Unassembled WGS sequence"/>
</dbReference>
<reference evidence="4 7" key="2">
    <citation type="submission" date="2021-01" db="EMBL/GenBank/DDBJ databases">
        <title>Whole genome shotgun sequence of Cellulomonas oligotrophica NBRC 109435.</title>
        <authorList>
            <person name="Komaki H."/>
            <person name="Tamura T."/>
        </authorList>
    </citation>
    <scope>NUCLEOTIDE SEQUENCE [LARGE SCALE GENOMIC DNA]</scope>
    <source>
        <strain evidence="4 7">NBRC 109435</strain>
    </source>
</reference>
<dbReference type="InterPro" id="IPR008988">
    <property type="entry name" value="Transcriptional_repressor_C"/>
</dbReference>
<dbReference type="EMBL" id="BONN01000003">
    <property type="protein sequence ID" value="GIG32110.1"/>
    <property type="molecule type" value="Genomic_DNA"/>
</dbReference>
<evidence type="ECO:0000256" key="1">
    <source>
        <dbReference type="ARBA" id="ARBA00023004"/>
    </source>
</evidence>
<evidence type="ECO:0000313" key="5">
    <source>
        <dbReference type="EMBL" id="NYD87104.1"/>
    </source>
</evidence>
<keyword evidence="7" id="KW-1185">Reference proteome</keyword>
<evidence type="ECO:0000313" key="7">
    <source>
        <dbReference type="Proteomes" id="UP000618382"/>
    </source>
</evidence>
<dbReference type="Pfam" id="PF04023">
    <property type="entry name" value="FeoA"/>
    <property type="match status" value="1"/>
</dbReference>
<dbReference type="InterPro" id="IPR007167">
    <property type="entry name" value="Fe-transptr_FeoA-like"/>
</dbReference>
<reference evidence="5 6" key="1">
    <citation type="submission" date="2020-07" db="EMBL/GenBank/DDBJ databases">
        <title>Sequencing the genomes of 1000 actinobacteria strains.</title>
        <authorList>
            <person name="Klenk H.-P."/>
        </authorList>
    </citation>
    <scope>NUCLEOTIDE SEQUENCE [LARGE SCALE GENOMIC DNA]</scope>
    <source>
        <strain evidence="5 6">DSM 24482</strain>
    </source>
</reference>
<dbReference type="InterPro" id="IPR038157">
    <property type="entry name" value="FeoA_core_dom"/>
</dbReference>
<name>A0A7Y9FH22_9CELL</name>
<gene>
    <name evidence="5" type="ORF">BKA21_002653</name>
    <name evidence="4" type="ORF">Col01nite_12690</name>
</gene>
<feature type="domain" description="Ferrous iron transporter FeoA-like" evidence="3">
    <location>
        <begin position="1"/>
        <end position="72"/>
    </location>
</feature>
<dbReference type="SMART" id="SM00899">
    <property type="entry name" value="FeoA"/>
    <property type="match status" value="1"/>
</dbReference>
<dbReference type="SUPFAM" id="SSF50037">
    <property type="entry name" value="C-terminal domain of transcriptional repressors"/>
    <property type="match status" value="1"/>
</dbReference>